<evidence type="ECO:0000313" key="1">
    <source>
        <dbReference type="EMBL" id="CAB4137208.1"/>
    </source>
</evidence>
<name>A0A6J5LS78_9CAUD</name>
<proteinExistence type="predicted"/>
<sequence length="39" mass="4272">MTEQEIEALQKQIDQLTPEDILAAIVELAPLPTPPETGQ</sequence>
<dbReference type="EMBL" id="LR796336">
    <property type="protein sequence ID" value="CAB4137208.1"/>
    <property type="molecule type" value="Genomic_DNA"/>
</dbReference>
<organism evidence="1">
    <name type="scientific">uncultured Caudovirales phage</name>
    <dbReference type="NCBI Taxonomy" id="2100421"/>
    <lineage>
        <taxon>Viruses</taxon>
        <taxon>Duplodnaviria</taxon>
        <taxon>Heunggongvirae</taxon>
        <taxon>Uroviricota</taxon>
        <taxon>Caudoviricetes</taxon>
        <taxon>Peduoviridae</taxon>
        <taxon>Maltschvirus</taxon>
        <taxon>Maltschvirus maltsch</taxon>
    </lineage>
</organism>
<reference evidence="1" key="1">
    <citation type="submission" date="2020-04" db="EMBL/GenBank/DDBJ databases">
        <authorList>
            <person name="Chiriac C."/>
            <person name="Salcher M."/>
            <person name="Ghai R."/>
            <person name="Kavagutti S V."/>
        </authorList>
    </citation>
    <scope>NUCLEOTIDE SEQUENCE</scope>
</reference>
<protein>
    <submittedName>
        <fullName evidence="1">Uncharacterized protein</fullName>
    </submittedName>
</protein>
<gene>
    <name evidence="1" type="ORF">UFOVP319_15</name>
</gene>
<accession>A0A6J5LS78</accession>